<dbReference type="RefSeq" id="XP_025595029.1">
    <property type="nucleotide sequence ID" value="XM_025740403.1"/>
</dbReference>
<dbReference type="STRING" id="58919.A0A316YZ67"/>
<dbReference type="EMBL" id="KZ819309">
    <property type="protein sequence ID" value="PWN94750.1"/>
    <property type="molecule type" value="Genomic_DNA"/>
</dbReference>
<feature type="compositionally biased region" description="Polar residues" evidence="1">
    <location>
        <begin position="400"/>
        <end position="415"/>
    </location>
</feature>
<feature type="region of interest" description="Disordered" evidence="1">
    <location>
        <begin position="601"/>
        <end position="640"/>
    </location>
</feature>
<gene>
    <name evidence="2" type="ORF">FA09DRAFT_302531</name>
</gene>
<feature type="region of interest" description="Disordered" evidence="1">
    <location>
        <begin position="313"/>
        <end position="423"/>
    </location>
</feature>
<feature type="compositionally biased region" description="Polar residues" evidence="1">
    <location>
        <begin position="335"/>
        <end position="345"/>
    </location>
</feature>
<dbReference type="OrthoDB" id="3363836at2759"/>
<reference evidence="2 3" key="1">
    <citation type="journal article" date="2018" name="Mol. Biol. Evol.">
        <title>Broad Genomic Sampling Reveals a Smut Pathogenic Ancestry of the Fungal Clade Ustilaginomycotina.</title>
        <authorList>
            <person name="Kijpornyongpan T."/>
            <person name="Mondo S.J."/>
            <person name="Barry K."/>
            <person name="Sandor L."/>
            <person name="Lee J."/>
            <person name="Lipzen A."/>
            <person name="Pangilinan J."/>
            <person name="LaButti K."/>
            <person name="Hainaut M."/>
            <person name="Henrissat B."/>
            <person name="Grigoriev I.V."/>
            <person name="Spatafora J.W."/>
            <person name="Aime M.C."/>
        </authorList>
    </citation>
    <scope>NUCLEOTIDE SEQUENCE [LARGE SCALE GENOMIC DNA]</scope>
    <source>
        <strain evidence="2 3">MCA 4186</strain>
    </source>
</reference>
<protein>
    <submittedName>
        <fullName evidence="2">Uncharacterized protein</fullName>
    </submittedName>
</protein>
<keyword evidence="3" id="KW-1185">Reference proteome</keyword>
<proteinExistence type="predicted"/>
<name>A0A316YZ67_9BASI</name>
<evidence type="ECO:0000313" key="2">
    <source>
        <dbReference type="EMBL" id="PWN94750.1"/>
    </source>
</evidence>
<dbReference type="Proteomes" id="UP000245946">
    <property type="component" value="Unassembled WGS sequence"/>
</dbReference>
<dbReference type="GeneID" id="37267949"/>
<feature type="region of interest" description="Disordered" evidence="1">
    <location>
        <begin position="463"/>
        <end position="488"/>
    </location>
</feature>
<evidence type="ECO:0000256" key="1">
    <source>
        <dbReference type="SAM" id="MobiDB-lite"/>
    </source>
</evidence>
<organism evidence="2 3">
    <name type="scientific">Tilletiopsis washingtonensis</name>
    <dbReference type="NCBI Taxonomy" id="58919"/>
    <lineage>
        <taxon>Eukaryota</taxon>
        <taxon>Fungi</taxon>
        <taxon>Dikarya</taxon>
        <taxon>Basidiomycota</taxon>
        <taxon>Ustilaginomycotina</taxon>
        <taxon>Exobasidiomycetes</taxon>
        <taxon>Entylomatales</taxon>
        <taxon>Entylomatales incertae sedis</taxon>
        <taxon>Tilletiopsis</taxon>
    </lineage>
</organism>
<dbReference type="AlphaFoldDB" id="A0A316YZ67"/>
<sequence>MAGEGDAWRAGPSRTGARSELALLHDRVAPPCGPCLTPLLPATAAVDKCASGGLYKAPLAGARITAINSTTFEWDNSCLPGVDKIDIYMYAPYSESSNLPIHAFVGIPASRGSYDVSLEPRWWNSTENVNLSLNIVSSGNEPWDSKNPTGPIWSSQYIKPADGSTPKEAQLGGPTSLKSELISVFYAEGSLTKSGLTAAIVCPIILLLCGLAVWIRKLHINRNNKHADWAEHMDKRMSRVSLDWTSGGDGRAGPTPGSRPASFMRPQSTFTRPSLAGGRPSLGGADYHGDNMAGRGAGVYGGMEEPEMAEVNPADFRRPSPLGGAARENRDSRTQSRISFAQSTAGDRVSKISYGPSSEGHSAVRNGGHRPSGSIPRVGGSRRSNYDSYYDPDAPELPKLSNSKWQQQHGRNSPYAQGATEDAVEDIDDSADLTAMSPTQNQGPQPIGNVDVHSMRESIDAQRALGSGSPTRPRVLTPNGDDDADRDFRNSVLKYPALSMVTGGVGREESDGTDMFAALNAGRPISGLSDGGDSAYAPEQGRSAEYIDHAHYATTAGAHAIAPEHPARRAAAAVNSNTGMAPARNVTSPDDALRQYAALRAAPSTGGNGGMRTLYTPDPAPNFAHRGSAHTAGSSINEDDVVGYNDMETFNKH</sequence>
<feature type="region of interest" description="Disordered" evidence="1">
    <location>
        <begin position="242"/>
        <end position="290"/>
    </location>
</feature>
<accession>A0A316YZ67</accession>
<evidence type="ECO:0000313" key="3">
    <source>
        <dbReference type="Proteomes" id="UP000245946"/>
    </source>
</evidence>